<evidence type="ECO:0000313" key="3">
    <source>
        <dbReference type="Proteomes" id="UP000314294"/>
    </source>
</evidence>
<dbReference type="EMBL" id="SRLO01000170">
    <property type="protein sequence ID" value="TNN69885.1"/>
    <property type="molecule type" value="Genomic_DNA"/>
</dbReference>
<feature type="region of interest" description="Disordered" evidence="1">
    <location>
        <begin position="32"/>
        <end position="61"/>
    </location>
</feature>
<name>A0A4Z2HX25_9TELE</name>
<organism evidence="2 3">
    <name type="scientific">Liparis tanakae</name>
    <name type="common">Tanaka's snailfish</name>
    <dbReference type="NCBI Taxonomy" id="230148"/>
    <lineage>
        <taxon>Eukaryota</taxon>
        <taxon>Metazoa</taxon>
        <taxon>Chordata</taxon>
        <taxon>Craniata</taxon>
        <taxon>Vertebrata</taxon>
        <taxon>Euteleostomi</taxon>
        <taxon>Actinopterygii</taxon>
        <taxon>Neopterygii</taxon>
        <taxon>Teleostei</taxon>
        <taxon>Neoteleostei</taxon>
        <taxon>Acanthomorphata</taxon>
        <taxon>Eupercaria</taxon>
        <taxon>Perciformes</taxon>
        <taxon>Cottioidei</taxon>
        <taxon>Cottales</taxon>
        <taxon>Liparidae</taxon>
        <taxon>Liparis</taxon>
    </lineage>
</organism>
<dbReference type="Proteomes" id="UP000314294">
    <property type="component" value="Unassembled WGS sequence"/>
</dbReference>
<proteinExistence type="predicted"/>
<reference evidence="2 3" key="1">
    <citation type="submission" date="2019-03" db="EMBL/GenBank/DDBJ databases">
        <title>First draft genome of Liparis tanakae, snailfish: a comprehensive survey of snailfish specific genes.</title>
        <authorList>
            <person name="Kim W."/>
            <person name="Song I."/>
            <person name="Jeong J.-H."/>
            <person name="Kim D."/>
            <person name="Kim S."/>
            <person name="Ryu S."/>
            <person name="Song J.Y."/>
            <person name="Lee S.K."/>
        </authorList>
    </citation>
    <scope>NUCLEOTIDE SEQUENCE [LARGE SCALE GENOMIC DNA]</scope>
    <source>
        <tissue evidence="2">Muscle</tissue>
    </source>
</reference>
<evidence type="ECO:0000313" key="2">
    <source>
        <dbReference type="EMBL" id="TNN69885.1"/>
    </source>
</evidence>
<evidence type="ECO:0000256" key="1">
    <source>
        <dbReference type="SAM" id="MobiDB-lite"/>
    </source>
</evidence>
<comment type="caution">
    <text evidence="2">The sequence shown here is derived from an EMBL/GenBank/DDBJ whole genome shotgun (WGS) entry which is preliminary data.</text>
</comment>
<gene>
    <name evidence="2" type="ORF">EYF80_019953</name>
</gene>
<dbReference type="AlphaFoldDB" id="A0A4Z2HX25"/>
<sequence>MVSTSEVVCNTSTPRDRYFSLKECGEDNTIMEDSVPESADNRGVFGMEIRNNDGDGTSTKV</sequence>
<keyword evidence="3" id="KW-1185">Reference proteome</keyword>
<accession>A0A4Z2HX25</accession>
<protein>
    <submittedName>
        <fullName evidence="2">Uncharacterized protein</fullName>
    </submittedName>
</protein>